<keyword evidence="3" id="KW-1185">Reference proteome</keyword>
<protein>
    <submittedName>
        <fullName evidence="2">MarR family transcriptional regulator</fullName>
    </submittedName>
</protein>
<dbReference type="SMART" id="SM00347">
    <property type="entry name" value="HTH_MARR"/>
    <property type="match status" value="1"/>
</dbReference>
<dbReference type="PANTHER" id="PTHR33164">
    <property type="entry name" value="TRANSCRIPTIONAL REGULATOR, MARR FAMILY"/>
    <property type="match status" value="1"/>
</dbReference>
<proteinExistence type="predicted"/>
<feature type="domain" description="HTH marR-type" evidence="1">
    <location>
        <begin position="43"/>
        <end position="179"/>
    </location>
</feature>
<dbReference type="InterPro" id="IPR036390">
    <property type="entry name" value="WH_DNA-bd_sf"/>
</dbReference>
<dbReference type="Pfam" id="PF12802">
    <property type="entry name" value="MarR_2"/>
    <property type="match status" value="1"/>
</dbReference>
<evidence type="ECO:0000259" key="1">
    <source>
        <dbReference type="PROSITE" id="PS50995"/>
    </source>
</evidence>
<evidence type="ECO:0000313" key="2">
    <source>
        <dbReference type="EMBL" id="MEW9266762.1"/>
    </source>
</evidence>
<accession>A0ABV3PB81</accession>
<dbReference type="SUPFAM" id="SSF46785">
    <property type="entry name" value="Winged helix' DNA-binding domain"/>
    <property type="match status" value="1"/>
</dbReference>
<dbReference type="PRINTS" id="PR00598">
    <property type="entry name" value="HTHMARR"/>
</dbReference>
<evidence type="ECO:0000313" key="3">
    <source>
        <dbReference type="Proteomes" id="UP001555826"/>
    </source>
</evidence>
<comment type="caution">
    <text evidence="2">The sequence shown here is derived from an EMBL/GenBank/DDBJ whole genome shotgun (WGS) entry which is preliminary data.</text>
</comment>
<dbReference type="PROSITE" id="PS50995">
    <property type="entry name" value="HTH_MARR_2"/>
    <property type="match status" value="1"/>
</dbReference>
<dbReference type="InterPro" id="IPR036388">
    <property type="entry name" value="WH-like_DNA-bd_sf"/>
</dbReference>
<dbReference type="RefSeq" id="WP_367639897.1">
    <property type="nucleotide sequence ID" value="NZ_JBFNQN010000013.1"/>
</dbReference>
<dbReference type="InterPro" id="IPR039422">
    <property type="entry name" value="MarR/SlyA-like"/>
</dbReference>
<dbReference type="InterPro" id="IPR000835">
    <property type="entry name" value="HTH_MarR-typ"/>
</dbReference>
<dbReference type="PANTHER" id="PTHR33164:SF99">
    <property type="entry name" value="MARR FAMILY REGULATORY PROTEIN"/>
    <property type="match status" value="1"/>
</dbReference>
<dbReference type="Proteomes" id="UP001555826">
    <property type="component" value="Unassembled WGS sequence"/>
</dbReference>
<gene>
    <name evidence="2" type="ORF">AB1207_18595</name>
</gene>
<name>A0ABV3PB81_9ACTN</name>
<dbReference type="EMBL" id="JBFNQN010000013">
    <property type="protein sequence ID" value="MEW9266762.1"/>
    <property type="molecule type" value="Genomic_DNA"/>
</dbReference>
<organism evidence="2 3">
    <name type="scientific">Kineococcus endophyticus</name>
    <dbReference type="NCBI Taxonomy" id="1181883"/>
    <lineage>
        <taxon>Bacteria</taxon>
        <taxon>Bacillati</taxon>
        <taxon>Actinomycetota</taxon>
        <taxon>Actinomycetes</taxon>
        <taxon>Kineosporiales</taxon>
        <taxon>Kineosporiaceae</taxon>
        <taxon>Kineococcus</taxon>
    </lineage>
</organism>
<reference evidence="2 3" key="1">
    <citation type="submission" date="2024-07" db="EMBL/GenBank/DDBJ databases">
        <authorList>
            <person name="Thanompreechachai J."/>
            <person name="Duangmal K."/>
        </authorList>
    </citation>
    <scope>NUCLEOTIDE SEQUENCE [LARGE SCALE GENOMIC DNA]</scope>
    <source>
        <strain evidence="2 3">KCTC 19886</strain>
    </source>
</reference>
<sequence length="197" mass="21600">MAPPVSALQDAHPHHLAVAGVPAADAVAESAATGPTRWLDDDEQVTWRTFLSATQLLLDRFDRQLQRDSGILLTYYEMLVRLSEAPDRSLRMSELAESSLSSRSRVSHAVARMEERGWIRREACPTDGRGYLAVLTDKGLEALAAAAPGHVETVRTTLFDRLTDDQLQQLRSISEVLLEHLQETGSVSPVPPAPGHS</sequence>
<dbReference type="Gene3D" id="1.10.10.10">
    <property type="entry name" value="Winged helix-like DNA-binding domain superfamily/Winged helix DNA-binding domain"/>
    <property type="match status" value="1"/>
</dbReference>